<dbReference type="Gene3D" id="3.20.20.70">
    <property type="entry name" value="Aldolase class I"/>
    <property type="match status" value="1"/>
</dbReference>
<dbReference type="CDD" id="cd01335">
    <property type="entry name" value="Radical_SAM"/>
    <property type="match status" value="1"/>
</dbReference>
<protein>
    <submittedName>
        <fullName evidence="10">Radical SAM protein</fullName>
    </submittedName>
</protein>
<dbReference type="InterPro" id="IPR023885">
    <property type="entry name" value="4Fe4S-binding_SPASM_dom"/>
</dbReference>
<dbReference type="PANTHER" id="PTHR11228">
    <property type="entry name" value="RADICAL SAM DOMAIN PROTEIN"/>
    <property type="match status" value="1"/>
</dbReference>
<dbReference type="GO" id="GO:0003824">
    <property type="term" value="F:catalytic activity"/>
    <property type="evidence" value="ECO:0007669"/>
    <property type="project" value="InterPro"/>
</dbReference>
<keyword evidence="3" id="KW-0949">S-adenosyl-L-methionine</keyword>
<dbReference type="SUPFAM" id="SSF102114">
    <property type="entry name" value="Radical SAM enzymes"/>
    <property type="match status" value="1"/>
</dbReference>
<evidence type="ECO:0000256" key="2">
    <source>
        <dbReference type="ARBA" id="ARBA00022485"/>
    </source>
</evidence>
<comment type="caution">
    <text evidence="10">The sequence shown here is derived from an EMBL/GenBank/DDBJ whole genome shotgun (WGS) entry which is preliminary data.</text>
</comment>
<feature type="domain" description="4Fe4S-binding SPASM" evidence="9">
    <location>
        <begin position="266"/>
        <end position="332"/>
    </location>
</feature>
<proteinExistence type="predicted"/>
<dbReference type="InterPro" id="IPR034391">
    <property type="entry name" value="AdoMet-like_SPASM_containing"/>
</dbReference>
<keyword evidence="4" id="KW-0479">Metal-binding</keyword>
<feature type="transmembrane region" description="Helical" evidence="7">
    <location>
        <begin position="20"/>
        <end position="36"/>
    </location>
</feature>
<keyword evidence="5" id="KW-0408">Iron</keyword>
<dbReference type="OrthoDB" id="9805809at2"/>
<evidence type="ECO:0000256" key="5">
    <source>
        <dbReference type="ARBA" id="ARBA00023004"/>
    </source>
</evidence>
<evidence type="ECO:0000259" key="8">
    <source>
        <dbReference type="Pfam" id="PF04055"/>
    </source>
</evidence>
<dbReference type="SFLD" id="SFLDS00029">
    <property type="entry name" value="Radical_SAM"/>
    <property type="match status" value="1"/>
</dbReference>
<keyword evidence="11" id="KW-1185">Reference proteome</keyword>
<evidence type="ECO:0000313" key="11">
    <source>
        <dbReference type="Proteomes" id="UP000027821"/>
    </source>
</evidence>
<dbReference type="AlphaFoldDB" id="A0A074L1C7"/>
<evidence type="ECO:0000256" key="6">
    <source>
        <dbReference type="ARBA" id="ARBA00023014"/>
    </source>
</evidence>
<dbReference type="SFLD" id="SFLDG01067">
    <property type="entry name" value="SPASM/twitch_domain_containing"/>
    <property type="match status" value="1"/>
</dbReference>
<name>A0A074L1C7_9BACT</name>
<keyword evidence="7" id="KW-1133">Transmembrane helix</keyword>
<dbReference type="STRING" id="1048983.EL17_12040"/>
<sequence>MRFTFLMAWAFFKYFTWVKVYNYLLLAISFLTSRILKKPKILGLPTSLSIEPTTSCNLRCPECPSGLRSFTRPTGMLDPVLFRKTIDEMAPHLSYLHLYFQGEPYLHPQFLDLISYADMRKIFTATSTNAHYLSTENIKKTVASGLRQLIVSVDGTTQEVYENYRVGGKLEKVIHGIKELISYRNGQRRSFPQVILQFLVTGINEHQIPQVLKLAEDLGVDDLQLKTTQIYNYKNGSHLIPRNLKYARYVSNGQGWKLKKSIENKCWRMWKGAVVTWDGKVVPCCFDKDAKHVMGNLQEENFGHIWNKPIYQSFRKQLLVDRSQINMCLNCTE</sequence>
<dbReference type="GO" id="GO:0051536">
    <property type="term" value="F:iron-sulfur cluster binding"/>
    <property type="evidence" value="ECO:0007669"/>
    <property type="project" value="UniProtKB-KW"/>
</dbReference>
<dbReference type="eggNOG" id="COG0535">
    <property type="taxonomic scope" value="Bacteria"/>
</dbReference>
<dbReference type="EMBL" id="JMIH01000021">
    <property type="protein sequence ID" value="KEO73623.1"/>
    <property type="molecule type" value="Genomic_DNA"/>
</dbReference>
<evidence type="ECO:0000256" key="3">
    <source>
        <dbReference type="ARBA" id="ARBA00022691"/>
    </source>
</evidence>
<dbReference type="InterPro" id="IPR050377">
    <property type="entry name" value="Radical_SAM_PqqE_MftC-like"/>
</dbReference>
<dbReference type="GO" id="GO:0046872">
    <property type="term" value="F:metal ion binding"/>
    <property type="evidence" value="ECO:0007669"/>
    <property type="project" value="UniProtKB-KW"/>
</dbReference>
<evidence type="ECO:0000256" key="4">
    <source>
        <dbReference type="ARBA" id="ARBA00022723"/>
    </source>
</evidence>
<evidence type="ECO:0000259" key="9">
    <source>
        <dbReference type="Pfam" id="PF13186"/>
    </source>
</evidence>
<dbReference type="Pfam" id="PF13186">
    <property type="entry name" value="SPASM"/>
    <property type="match status" value="1"/>
</dbReference>
<gene>
    <name evidence="10" type="ORF">EL17_12040</name>
</gene>
<dbReference type="InterPro" id="IPR013785">
    <property type="entry name" value="Aldolase_TIM"/>
</dbReference>
<keyword evidence="6" id="KW-0411">Iron-sulfur</keyword>
<reference evidence="10 11" key="1">
    <citation type="submission" date="2014-04" db="EMBL/GenBank/DDBJ databases">
        <title>Characterization and application of a salt tolerant electro-active bacterium.</title>
        <authorList>
            <person name="Yang L."/>
            <person name="Wei S."/>
            <person name="Tay Q.X.M."/>
        </authorList>
    </citation>
    <scope>NUCLEOTIDE SEQUENCE [LARGE SCALE GENOMIC DNA]</scope>
    <source>
        <strain evidence="10 11">LY1</strain>
    </source>
</reference>
<dbReference type="Proteomes" id="UP000027821">
    <property type="component" value="Unassembled WGS sequence"/>
</dbReference>
<dbReference type="PANTHER" id="PTHR11228:SF7">
    <property type="entry name" value="PQQA PEPTIDE CYCLASE"/>
    <property type="match status" value="1"/>
</dbReference>
<dbReference type="Pfam" id="PF04055">
    <property type="entry name" value="Radical_SAM"/>
    <property type="match status" value="1"/>
</dbReference>
<evidence type="ECO:0000313" key="10">
    <source>
        <dbReference type="EMBL" id="KEO73623.1"/>
    </source>
</evidence>
<feature type="domain" description="Radical SAM core" evidence="8">
    <location>
        <begin position="50"/>
        <end position="214"/>
    </location>
</feature>
<keyword evidence="7" id="KW-0812">Transmembrane</keyword>
<dbReference type="InterPro" id="IPR007197">
    <property type="entry name" value="rSAM"/>
</dbReference>
<comment type="cofactor">
    <cofactor evidence="1">
        <name>[4Fe-4S] cluster</name>
        <dbReference type="ChEBI" id="CHEBI:49883"/>
    </cofactor>
</comment>
<organism evidence="10 11">
    <name type="scientific">Anditalea andensis</name>
    <dbReference type="NCBI Taxonomy" id="1048983"/>
    <lineage>
        <taxon>Bacteria</taxon>
        <taxon>Pseudomonadati</taxon>
        <taxon>Bacteroidota</taxon>
        <taxon>Cytophagia</taxon>
        <taxon>Cytophagales</taxon>
        <taxon>Cytophagaceae</taxon>
        <taxon>Anditalea</taxon>
    </lineage>
</organism>
<evidence type="ECO:0000256" key="7">
    <source>
        <dbReference type="SAM" id="Phobius"/>
    </source>
</evidence>
<dbReference type="InterPro" id="IPR058240">
    <property type="entry name" value="rSAM_sf"/>
</dbReference>
<accession>A0A074L1C7</accession>
<evidence type="ECO:0000256" key="1">
    <source>
        <dbReference type="ARBA" id="ARBA00001966"/>
    </source>
</evidence>
<keyword evidence="2" id="KW-0004">4Fe-4S</keyword>
<keyword evidence="7" id="KW-0472">Membrane</keyword>
<dbReference type="SFLD" id="SFLDG01387">
    <property type="entry name" value="BtrN-like_SPASM_domain_contain"/>
    <property type="match status" value="1"/>
</dbReference>